<gene>
    <name evidence="3" type="ORF">NATSA_09760</name>
</gene>
<protein>
    <recommendedName>
        <fullName evidence="2">Glycosyl hydrolase family 13 catalytic domain-containing protein</fullName>
    </recommendedName>
</protein>
<organism evidence="3 4">
    <name type="scientific">Natronogracilivirga saccharolytica</name>
    <dbReference type="NCBI Taxonomy" id="2812953"/>
    <lineage>
        <taxon>Bacteria</taxon>
        <taxon>Pseudomonadati</taxon>
        <taxon>Balneolota</taxon>
        <taxon>Balneolia</taxon>
        <taxon>Balneolales</taxon>
        <taxon>Cyclonatronaceae</taxon>
        <taxon>Natronogracilivirga</taxon>
    </lineage>
</organism>
<evidence type="ECO:0000256" key="1">
    <source>
        <dbReference type="ARBA" id="ARBA00008061"/>
    </source>
</evidence>
<evidence type="ECO:0000313" key="3">
    <source>
        <dbReference type="EMBL" id="MBP3192947.1"/>
    </source>
</evidence>
<dbReference type="Gene3D" id="2.60.40.10">
    <property type="entry name" value="Immunoglobulins"/>
    <property type="match status" value="1"/>
</dbReference>
<dbReference type="PANTHER" id="PTHR43002">
    <property type="entry name" value="GLYCOGEN DEBRANCHING ENZYME"/>
    <property type="match status" value="1"/>
</dbReference>
<comment type="caution">
    <text evidence="3">The sequence shown here is derived from an EMBL/GenBank/DDBJ whole genome shotgun (WGS) entry which is preliminary data.</text>
</comment>
<dbReference type="GO" id="GO:0005975">
    <property type="term" value="P:carbohydrate metabolic process"/>
    <property type="evidence" value="ECO:0007669"/>
    <property type="project" value="InterPro"/>
</dbReference>
<sequence length="649" mass="74425">MDTFCLFRLYCPKAELIELVIFETYEQQEGESHSMNKLDDGSWHLKLPGDYTGFYYAYRISHPKDNHALLHTDHLIADPWSLQVKTLNHYQQHARTRIVSSEPFDWEGDTFVIPEEQRDLVIYEAHVKDLTAHPSAGSSAPGTYNGFIEPGITGGIEHLKRLGVNAVEFLPLQKAAGFEPPFNKNTPEGFLNTWNPYSRNYWGYMTSFFFAPETLYASDAGSHPGEYGGSPEVAARELKQVIKELHKAGIAVIMDVVYNHVSQYDLSPLKYTDQQDFFRTDHDGNLTSESGCGNDLRTEDPYIRDLIVSSVVWWMKEYHIDGFRFDLANLIDRQTIAEIRKETDKINPNALLIAEPWGGGYDPTGFSGHGWSSWNDQIRNGVKGYDPIFTPGFIFGRWHYETNREALENYIRGTLIHESNGRFHRQEHALNYLESHDGYTLGDFIRIALDHQKKDKQFDHKLSTIALDEQEMRCAKLAALFLFTSQGIPMIHQGQEWARSKWIVPENNNDPDAQKLDHNSYEKDNATNYLDFSEIGYNPELFDYYRGLIRLRKNTEAFRLAKARDINFHPYEDARHITFEVSAKHTPETVYLVSLNGNPDSDHAVHLPEGKWDLIADHSGIYADKPVPVRGKKIDVPRTSGIILRRTSA</sequence>
<feature type="domain" description="Glycosyl hydrolase family 13 catalytic" evidence="2">
    <location>
        <begin position="144"/>
        <end position="552"/>
    </location>
</feature>
<dbReference type="InterPro" id="IPR013780">
    <property type="entry name" value="Glyco_hydro_b"/>
</dbReference>
<dbReference type="SUPFAM" id="SSF81296">
    <property type="entry name" value="E set domains"/>
    <property type="match status" value="1"/>
</dbReference>
<accession>A0A8J7UVV6</accession>
<dbReference type="SUPFAM" id="SSF51445">
    <property type="entry name" value="(Trans)glycosidases"/>
    <property type="match status" value="1"/>
</dbReference>
<reference evidence="3" key="1">
    <citation type="submission" date="2021-02" db="EMBL/GenBank/DDBJ databases">
        <title>Natronogracilivirga saccharolytica gen. nov. sp. nov. a new anaerobic, haloalkiliphilic carbohydrate-fermenting bacterium from soda lake and proposing of Cyclonatronumiaceae fam. nov. in the phylum Balneolaeota.</title>
        <authorList>
            <person name="Zhilina T.N."/>
            <person name="Sorokin D.Y."/>
            <person name="Zavarzina D.G."/>
            <person name="Toshchakov S.V."/>
            <person name="Kublanov I.V."/>
        </authorList>
    </citation>
    <scope>NUCLEOTIDE SEQUENCE</scope>
    <source>
        <strain evidence="3">Z-1702</strain>
    </source>
</reference>
<evidence type="ECO:0000259" key="2">
    <source>
        <dbReference type="SMART" id="SM00642"/>
    </source>
</evidence>
<dbReference type="Pfam" id="PF00128">
    <property type="entry name" value="Alpha-amylase"/>
    <property type="match status" value="1"/>
</dbReference>
<dbReference type="InterPro" id="IPR013783">
    <property type="entry name" value="Ig-like_fold"/>
</dbReference>
<keyword evidence="4" id="KW-1185">Reference proteome</keyword>
<dbReference type="GO" id="GO:0004553">
    <property type="term" value="F:hydrolase activity, hydrolyzing O-glycosyl compounds"/>
    <property type="evidence" value="ECO:0007669"/>
    <property type="project" value="InterPro"/>
</dbReference>
<dbReference type="Gene3D" id="2.60.40.1180">
    <property type="entry name" value="Golgi alpha-mannosidase II"/>
    <property type="match status" value="1"/>
</dbReference>
<dbReference type="InterPro" id="IPR004193">
    <property type="entry name" value="Glyco_hydro_13_N"/>
</dbReference>
<comment type="similarity">
    <text evidence="1">Belongs to the glycosyl hydrolase 13 family.</text>
</comment>
<proteinExistence type="inferred from homology"/>
<dbReference type="AlphaFoldDB" id="A0A8J7UVV6"/>
<dbReference type="Pfam" id="PF02922">
    <property type="entry name" value="CBM_48"/>
    <property type="match status" value="1"/>
</dbReference>
<dbReference type="InterPro" id="IPR014756">
    <property type="entry name" value="Ig_E-set"/>
</dbReference>
<dbReference type="InterPro" id="IPR006047">
    <property type="entry name" value="GH13_cat_dom"/>
</dbReference>
<name>A0A8J7UVV6_9BACT</name>
<dbReference type="EMBL" id="JAFIDN010000007">
    <property type="protein sequence ID" value="MBP3192947.1"/>
    <property type="molecule type" value="Genomic_DNA"/>
</dbReference>
<evidence type="ECO:0000313" key="4">
    <source>
        <dbReference type="Proteomes" id="UP000673975"/>
    </source>
</evidence>
<dbReference type="Gene3D" id="3.20.20.80">
    <property type="entry name" value="Glycosidases"/>
    <property type="match status" value="1"/>
</dbReference>
<dbReference type="InterPro" id="IPR017853">
    <property type="entry name" value="GH"/>
</dbReference>
<dbReference type="SMART" id="SM00642">
    <property type="entry name" value="Aamy"/>
    <property type="match status" value="1"/>
</dbReference>
<dbReference type="Proteomes" id="UP000673975">
    <property type="component" value="Unassembled WGS sequence"/>
</dbReference>